<evidence type="ECO:0000313" key="3">
    <source>
        <dbReference type="Proteomes" id="UP000593818"/>
    </source>
</evidence>
<dbReference type="GeneID" id="86868740"/>
<reference evidence="2 3" key="1">
    <citation type="submission" date="2020-10" db="EMBL/GenBank/DDBJ databases">
        <title>Whole genome sequence of oil-degrading bacteria Rhodococcus pyridinivorans strain 5Ap.</title>
        <authorList>
            <person name="Akhremchuk A.E."/>
            <person name="Valentovich L.N."/>
            <person name="Charniauskaya M.I."/>
            <person name="Bukliarevich H.A."/>
            <person name="Titok M.A."/>
        </authorList>
    </citation>
    <scope>NUCLEOTIDE SEQUENCE [LARGE SCALE GENOMIC DNA]</scope>
    <source>
        <strain evidence="2 3">5Ap</strain>
        <plasmid evidence="2 3">pSID</plasmid>
    </source>
</reference>
<keyword evidence="3" id="KW-1185">Reference proteome</keyword>
<geneLocation type="plasmid" evidence="2 3">
    <name>pSID</name>
</geneLocation>
<keyword evidence="1" id="KW-0812">Transmembrane</keyword>
<gene>
    <name evidence="2" type="ORF">INP59_26820</name>
</gene>
<evidence type="ECO:0000313" key="2">
    <source>
        <dbReference type="EMBL" id="QOW01989.1"/>
    </source>
</evidence>
<dbReference type="AlphaFoldDB" id="A0A7M2XW63"/>
<dbReference type="EMBL" id="CP063453">
    <property type="protein sequence ID" value="QOW01989.1"/>
    <property type="molecule type" value="Genomic_DNA"/>
</dbReference>
<organism evidence="2 3">
    <name type="scientific">Rhodococcus pyridinivorans</name>
    <dbReference type="NCBI Taxonomy" id="103816"/>
    <lineage>
        <taxon>Bacteria</taxon>
        <taxon>Bacillati</taxon>
        <taxon>Actinomycetota</taxon>
        <taxon>Actinomycetes</taxon>
        <taxon>Mycobacteriales</taxon>
        <taxon>Nocardiaceae</taxon>
        <taxon>Rhodococcus</taxon>
    </lineage>
</organism>
<sequence length="77" mass="7836">MSTRTGTSDLAFAFAAAPLPAVLGIGALALLGLLALGVALHQPRYANLGARSCLWRPLTGSAAVLAATVAVAYWLFP</sequence>
<name>A0A7M2XW63_9NOCA</name>
<keyword evidence="1" id="KW-0472">Membrane</keyword>
<keyword evidence="1" id="KW-1133">Transmembrane helix</keyword>
<proteinExistence type="predicted"/>
<feature type="transmembrane region" description="Helical" evidence="1">
    <location>
        <begin position="12"/>
        <end position="41"/>
    </location>
</feature>
<feature type="transmembrane region" description="Helical" evidence="1">
    <location>
        <begin position="53"/>
        <end position="76"/>
    </location>
</feature>
<accession>A0A7M2XW63</accession>
<protein>
    <submittedName>
        <fullName evidence="2">Uncharacterized protein</fullName>
    </submittedName>
</protein>
<dbReference type="Proteomes" id="UP000593818">
    <property type="component" value="Plasmid pSID"/>
</dbReference>
<keyword evidence="2" id="KW-0614">Plasmid</keyword>
<evidence type="ECO:0000256" key="1">
    <source>
        <dbReference type="SAM" id="Phobius"/>
    </source>
</evidence>
<dbReference type="RefSeq" id="WP_138846041.1">
    <property type="nucleotide sequence ID" value="NZ_CP040720.1"/>
</dbReference>